<dbReference type="PANTHER" id="PTHR33824">
    <property type="entry name" value="POLYKETIDE CYCLASE/DEHYDRASE AND LIPID TRANSPORT SUPERFAMILY PROTEIN"/>
    <property type="match status" value="1"/>
</dbReference>
<name>A0ABS0NSL6_9ACTN</name>
<gene>
    <name evidence="3" type="ORF">IHE55_26460</name>
</gene>
<proteinExistence type="predicted"/>
<feature type="region of interest" description="Disordered" evidence="1">
    <location>
        <begin position="50"/>
        <end position="73"/>
    </location>
</feature>
<organism evidence="3 4">
    <name type="scientific">Streptomyces pactum</name>
    <dbReference type="NCBI Taxonomy" id="68249"/>
    <lineage>
        <taxon>Bacteria</taxon>
        <taxon>Bacillati</taxon>
        <taxon>Actinomycetota</taxon>
        <taxon>Actinomycetes</taxon>
        <taxon>Kitasatosporales</taxon>
        <taxon>Streptomycetaceae</taxon>
        <taxon>Streptomyces</taxon>
    </lineage>
</organism>
<feature type="compositionally biased region" description="Acidic residues" evidence="1">
    <location>
        <begin position="309"/>
        <end position="339"/>
    </location>
</feature>
<evidence type="ECO:0000256" key="1">
    <source>
        <dbReference type="SAM" id="MobiDB-lite"/>
    </source>
</evidence>
<dbReference type="EMBL" id="JACYXC010000001">
    <property type="protein sequence ID" value="MBH5338131.1"/>
    <property type="molecule type" value="Genomic_DNA"/>
</dbReference>
<dbReference type="InterPro" id="IPR023393">
    <property type="entry name" value="START-like_dom_sf"/>
</dbReference>
<feature type="region of interest" description="Disordered" evidence="1">
    <location>
        <begin position="258"/>
        <end position="396"/>
    </location>
</feature>
<keyword evidence="4" id="KW-1185">Reference proteome</keyword>
<feature type="compositionally biased region" description="Acidic residues" evidence="1">
    <location>
        <begin position="272"/>
        <end position="303"/>
    </location>
</feature>
<reference evidence="3 4" key="1">
    <citation type="submission" date="2020-09" db="EMBL/GenBank/DDBJ databases">
        <title>Biosynthesis of the nuclear factor of activated T cells inhibitor NFAT-133 and its congeners in Streptomyces pactum.</title>
        <authorList>
            <person name="Zhou W."/>
            <person name="Posri P."/>
            <person name="Abugrain M.E."/>
            <person name="Weisberg A.J."/>
            <person name="Chang J.H."/>
            <person name="Mahmud T."/>
        </authorList>
    </citation>
    <scope>NUCLEOTIDE SEQUENCE [LARGE SCALE GENOMIC DNA]</scope>
    <source>
        <strain evidence="3 4">ATCC 27456</strain>
    </source>
</reference>
<feature type="compositionally biased region" description="Acidic residues" evidence="1">
    <location>
        <begin position="351"/>
        <end position="374"/>
    </location>
</feature>
<feature type="compositionally biased region" description="Basic and acidic residues" evidence="1">
    <location>
        <begin position="340"/>
        <end position="350"/>
    </location>
</feature>
<dbReference type="CDD" id="cd07817">
    <property type="entry name" value="SRPBCC_8"/>
    <property type="match status" value="1"/>
</dbReference>
<feature type="domain" description="Coenzyme Q-binding protein COQ10 START" evidence="2">
    <location>
        <begin position="123"/>
        <end position="241"/>
    </location>
</feature>
<sequence length="396" mass="43020">MAEGGTLGRMREQARANPGVNRLIEEAQSYVQERARLAVTDLGQRLGDAAGRLGQGQLTPGGPGGGPASGLRSPRAALLGAAASHAKGALVDKAKDITGLGKHPGKGPAPGGKSLAIIEDIDVGVPVREAYNQWTQFQEFSRFAKGVVDVDQEDDTTTQWQVKIAKSNRQWQGNITEQLPDRRIAWTTEGAKGTTRGVVTFHPLGENLTKVLLVLEYFPKGLVEKTGGLWRAQGRRARLDLKLYRAFVMMQGEATGGWRGEIRDGEVVRGPDEEEPPSDGEDDGDEDDGEPDDRDDRDEDAGDDRDAGDYEEDHEDEEGEEHEGDGADEDDGFEEDEDDRREPAGDRPYDADDDTWEDEDEARDADDGYDEDEPVAPGPDEHPPGGGRTHRGGTGR</sequence>
<feature type="compositionally biased region" description="Gly residues" evidence="1">
    <location>
        <begin position="59"/>
        <end position="68"/>
    </location>
</feature>
<dbReference type="InterPro" id="IPR005031">
    <property type="entry name" value="COQ10_START"/>
</dbReference>
<dbReference type="Pfam" id="PF03364">
    <property type="entry name" value="Polyketide_cyc"/>
    <property type="match status" value="1"/>
</dbReference>
<dbReference type="PANTHER" id="PTHR33824:SF7">
    <property type="entry name" value="POLYKETIDE CYCLASE_DEHYDRASE AND LIPID TRANSPORT SUPERFAMILY PROTEIN"/>
    <property type="match status" value="1"/>
</dbReference>
<comment type="caution">
    <text evidence="3">The sequence shown here is derived from an EMBL/GenBank/DDBJ whole genome shotgun (WGS) entry which is preliminary data.</text>
</comment>
<dbReference type="Proteomes" id="UP000807371">
    <property type="component" value="Unassembled WGS sequence"/>
</dbReference>
<evidence type="ECO:0000313" key="3">
    <source>
        <dbReference type="EMBL" id="MBH5338131.1"/>
    </source>
</evidence>
<protein>
    <submittedName>
        <fullName evidence="3">SRPBCC family protein</fullName>
    </submittedName>
</protein>
<dbReference type="Gene3D" id="3.30.530.20">
    <property type="match status" value="1"/>
</dbReference>
<evidence type="ECO:0000259" key="2">
    <source>
        <dbReference type="Pfam" id="PF03364"/>
    </source>
</evidence>
<dbReference type="SUPFAM" id="SSF55961">
    <property type="entry name" value="Bet v1-like"/>
    <property type="match status" value="1"/>
</dbReference>
<accession>A0ABS0NSL6</accession>
<dbReference type="RefSeq" id="WP_197991333.1">
    <property type="nucleotide sequence ID" value="NZ_JACYXC010000001.1"/>
</dbReference>
<feature type="compositionally biased region" description="Basic and acidic residues" evidence="1">
    <location>
        <begin position="260"/>
        <end position="271"/>
    </location>
</feature>
<evidence type="ECO:0000313" key="4">
    <source>
        <dbReference type="Proteomes" id="UP000807371"/>
    </source>
</evidence>
<dbReference type="InterPro" id="IPR047137">
    <property type="entry name" value="ORF3"/>
</dbReference>